<evidence type="ECO:0000313" key="1">
    <source>
        <dbReference type="EMBL" id="KKK58234.1"/>
    </source>
</evidence>
<dbReference type="AlphaFoldDB" id="A0A0F8YVX2"/>
<organism evidence="1">
    <name type="scientific">marine sediment metagenome</name>
    <dbReference type="NCBI Taxonomy" id="412755"/>
    <lineage>
        <taxon>unclassified sequences</taxon>
        <taxon>metagenomes</taxon>
        <taxon>ecological metagenomes</taxon>
    </lineage>
</organism>
<protein>
    <submittedName>
        <fullName evidence="1">Uncharacterized protein</fullName>
    </submittedName>
</protein>
<sequence>MLDKIYIGGLLRCCIATIQEIRAEATEPPKDGELLTCKYCSESIRWDKDGWRWNPREEGKEVENAQAI</sequence>
<dbReference type="EMBL" id="LAZR01064085">
    <property type="protein sequence ID" value="KKK58234.1"/>
    <property type="molecule type" value="Genomic_DNA"/>
</dbReference>
<reference evidence="1" key="1">
    <citation type="journal article" date="2015" name="Nature">
        <title>Complex archaea that bridge the gap between prokaryotes and eukaryotes.</title>
        <authorList>
            <person name="Spang A."/>
            <person name="Saw J.H."/>
            <person name="Jorgensen S.L."/>
            <person name="Zaremba-Niedzwiedzka K."/>
            <person name="Martijn J."/>
            <person name="Lind A.E."/>
            <person name="van Eijk R."/>
            <person name="Schleper C."/>
            <person name="Guy L."/>
            <person name="Ettema T.J."/>
        </authorList>
    </citation>
    <scope>NUCLEOTIDE SEQUENCE</scope>
</reference>
<comment type="caution">
    <text evidence="1">The sequence shown here is derived from an EMBL/GenBank/DDBJ whole genome shotgun (WGS) entry which is preliminary data.</text>
</comment>
<gene>
    <name evidence="1" type="ORF">LCGC14_3046490</name>
</gene>
<proteinExistence type="predicted"/>
<name>A0A0F8YVX2_9ZZZZ</name>
<accession>A0A0F8YVX2</accession>